<gene>
    <name evidence="4" type="ORF">ceV_267</name>
</gene>
<dbReference type="Proteomes" id="UP000203826">
    <property type="component" value="Segment"/>
</dbReference>
<evidence type="ECO:0000313" key="4">
    <source>
        <dbReference type="EMBL" id="ALH23173.1"/>
    </source>
</evidence>
<dbReference type="PROSITE" id="PS00674">
    <property type="entry name" value="AAA"/>
    <property type="match status" value="1"/>
</dbReference>
<sequence length="540" mass="63382">MINNSVNGLIESFKMMYFMNIKDMSIFQNILSIIIITTITLVIHNENLVENVDEYVKKFIEYFTNNKCKTIILEGKSSFCVTNYSSKTDNIFSDRFQAFWDYISKNSFDNNSINTIKEYPESHWSDGDYLNEKRDNDECLEIMKSKNQFIVNQTTPFLVQPNIYCKVFTTKSSSDDKTKVEIENIKIEIYSYYYSHDYLSNFLDNINIEYKKSINKARNNKKFIYTLTGNKSSENNDYSRNSNRNINSIWNECEFKSSRTFNNLFFENKKMLLNKLNFFINNKDWYDYEGHPWTFGIGLYGPPGTGKTSIIKSIANKLNRHIIVIPLGKIKTQSQFNEYFFEEYYSNKNYKKIDFSQKIIVFEDIDCMSEIVKKRKIVLDNDSDDGNSDNLKEIKDNNIDKKLNIQNKLLNKIAKKVDDDYNDSTIFNVVKDNTDDITLSYILNIIDGIRETPGRIMIITSNNYDSLDPALIRPGRIDLTLEMKNATIDIIREMYSHYYKDILPENVIVNLKDYLLSPAKIVNLRLQNSEKQDFIKALIN</sequence>
<evidence type="ECO:0000259" key="3">
    <source>
        <dbReference type="SMART" id="SM00382"/>
    </source>
</evidence>
<reference evidence="4 5" key="1">
    <citation type="journal article" date="2015" name="Genome Announc.">
        <title>The 474-Kilobase-Pair Complete Genome Sequence of CeV-01B, a Virus Infecting Haptolina (Chrysochromulina) ericina (Prymnesiophyceae).</title>
        <authorList>
            <person name="Gallot-Lavallee L."/>
            <person name="Pagarete A."/>
            <person name="Legendre M."/>
            <person name="Santini S."/>
            <person name="Sandaa R.A."/>
            <person name="Himmelbauer H."/>
            <person name="Ogata H."/>
            <person name="Bratbak G."/>
            <person name="Claverie J.M."/>
        </authorList>
    </citation>
    <scope>NUCLEOTIDE SEQUENCE [LARGE SCALE GENOMIC DNA]</scope>
    <source>
        <strain evidence="4">CeV-01B</strain>
    </source>
</reference>
<proteinExistence type="inferred from homology"/>
<feature type="transmembrane region" description="Helical" evidence="2">
    <location>
        <begin position="24"/>
        <end position="43"/>
    </location>
</feature>
<keyword evidence="5" id="KW-1185">Reference proteome</keyword>
<dbReference type="SUPFAM" id="SSF52540">
    <property type="entry name" value="P-loop containing nucleoside triphosphate hydrolases"/>
    <property type="match status" value="1"/>
</dbReference>
<keyword evidence="2" id="KW-1133">Transmembrane helix</keyword>
<accession>A0A0N9R170</accession>
<keyword evidence="2" id="KW-0812">Transmembrane</keyword>
<dbReference type="Pfam" id="PF00004">
    <property type="entry name" value="AAA"/>
    <property type="match status" value="1"/>
</dbReference>
<dbReference type="EMBL" id="KT820662">
    <property type="protein sequence ID" value="ALH23173.1"/>
    <property type="molecule type" value="Genomic_DNA"/>
</dbReference>
<organism evidence="4 5">
    <name type="scientific">Chrysochromulina ericina virus CeV-01B</name>
    <dbReference type="NCBI Taxonomy" id="3070830"/>
    <lineage>
        <taxon>Viruses</taxon>
        <taxon>Varidnaviria</taxon>
        <taxon>Bamfordvirae</taxon>
        <taxon>Nucleocytoviricota</taxon>
        <taxon>Megaviricetes</taxon>
        <taxon>Imitervirales</taxon>
        <taxon>Mesomimiviridae</taxon>
        <taxon>Tethysvirus</taxon>
        <taxon>Tethysvirus raunefjordenense</taxon>
    </lineage>
</organism>
<name>A0A0N9R170_9VIRU</name>
<dbReference type="KEGG" id="vg:26049134"/>
<evidence type="ECO:0000313" key="5">
    <source>
        <dbReference type="Proteomes" id="UP000203826"/>
    </source>
</evidence>
<dbReference type="InterPro" id="IPR003960">
    <property type="entry name" value="ATPase_AAA_CS"/>
</dbReference>
<evidence type="ECO:0000256" key="2">
    <source>
        <dbReference type="SAM" id="Phobius"/>
    </source>
</evidence>
<dbReference type="GO" id="GO:0005524">
    <property type="term" value="F:ATP binding"/>
    <property type="evidence" value="ECO:0007669"/>
    <property type="project" value="InterPro"/>
</dbReference>
<feature type="domain" description="AAA+ ATPase" evidence="3">
    <location>
        <begin position="293"/>
        <end position="487"/>
    </location>
</feature>
<dbReference type="GO" id="GO:0016887">
    <property type="term" value="F:ATP hydrolysis activity"/>
    <property type="evidence" value="ECO:0007669"/>
    <property type="project" value="InterPro"/>
</dbReference>
<dbReference type="PANTHER" id="PTHR23070">
    <property type="entry name" value="BCS1 AAA-TYPE ATPASE"/>
    <property type="match status" value="1"/>
</dbReference>
<dbReference type="InterPro" id="IPR050747">
    <property type="entry name" value="Mitochondrial_chaperone_BCS1"/>
</dbReference>
<dbReference type="InterPro" id="IPR027417">
    <property type="entry name" value="P-loop_NTPase"/>
</dbReference>
<dbReference type="InterPro" id="IPR003959">
    <property type="entry name" value="ATPase_AAA_core"/>
</dbReference>
<dbReference type="Gene3D" id="3.40.50.300">
    <property type="entry name" value="P-loop containing nucleotide triphosphate hydrolases"/>
    <property type="match status" value="1"/>
</dbReference>
<evidence type="ECO:0000256" key="1">
    <source>
        <dbReference type="ARBA" id="ARBA00007448"/>
    </source>
</evidence>
<keyword evidence="2" id="KW-0472">Membrane</keyword>
<comment type="similarity">
    <text evidence="1">Belongs to the AAA ATPase family. BCS1 subfamily.</text>
</comment>
<dbReference type="OrthoDB" id="13154at10239"/>
<dbReference type="InterPro" id="IPR003593">
    <property type="entry name" value="AAA+_ATPase"/>
</dbReference>
<protein>
    <submittedName>
        <fullName evidence="4">AAA+ family ATPase</fullName>
    </submittedName>
</protein>
<dbReference type="SMART" id="SM00382">
    <property type="entry name" value="AAA"/>
    <property type="match status" value="1"/>
</dbReference>